<feature type="transmembrane region" description="Helical" evidence="12">
    <location>
        <begin position="275"/>
        <end position="300"/>
    </location>
</feature>
<evidence type="ECO:0000256" key="2">
    <source>
        <dbReference type="ARBA" id="ARBA00006434"/>
    </source>
</evidence>
<dbReference type="Pfam" id="PF00474">
    <property type="entry name" value="SSF"/>
    <property type="match status" value="2"/>
</dbReference>
<feature type="transmembrane region" description="Helical" evidence="12">
    <location>
        <begin position="82"/>
        <end position="105"/>
    </location>
</feature>
<keyword evidence="8" id="KW-0406">Ion transport</keyword>
<reference evidence="13" key="1">
    <citation type="submission" date="2020-11" db="EMBL/GenBank/DDBJ databases">
        <authorList>
            <person name="Tran Van P."/>
        </authorList>
    </citation>
    <scope>NUCLEOTIDE SEQUENCE</scope>
</reference>
<evidence type="ECO:0000256" key="3">
    <source>
        <dbReference type="ARBA" id="ARBA00022448"/>
    </source>
</evidence>
<feature type="transmembrane region" description="Helical" evidence="12">
    <location>
        <begin position="454"/>
        <end position="474"/>
    </location>
</feature>
<dbReference type="InterPro" id="IPR051163">
    <property type="entry name" value="Sodium:Solute_Symporter_SSF"/>
</dbReference>
<keyword evidence="14" id="KW-1185">Reference proteome</keyword>
<dbReference type="EMBL" id="LR899529">
    <property type="protein sequence ID" value="CAD7240168.1"/>
    <property type="molecule type" value="Genomic_DNA"/>
</dbReference>
<feature type="transmembrane region" description="Helical" evidence="12">
    <location>
        <begin position="176"/>
        <end position="194"/>
    </location>
</feature>
<dbReference type="InterPro" id="IPR038377">
    <property type="entry name" value="Na/Glc_symporter_sf"/>
</dbReference>
<keyword evidence="3" id="KW-0813">Transport</keyword>
<evidence type="ECO:0000256" key="8">
    <source>
        <dbReference type="ARBA" id="ARBA00023065"/>
    </source>
</evidence>
<dbReference type="PANTHER" id="PTHR42985">
    <property type="entry name" value="SODIUM-COUPLED MONOCARBOXYLATE TRANSPORTER"/>
    <property type="match status" value="1"/>
</dbReference>
<accession>A0A7R8ZXL0</accession>
<sequence length="520" mass="56570">MGLSHVPELTALDYGVFGLSLLIALAVGLYCGYAGRRDSQKQLIVSEDLNIIPIVLSLIGSYISAIVLLGTPAEVYANGSQWFVTAIGATFGSLTACVVFVPFFYRLHLSSLFEGGLKAVVWTDALQVLFMFGGVLLIVIYGTIQAGGVQEVLVRASAHERGEVFNFSFDIYERHTFWKLMTFMWLGWMLVHGCNQPSLQRYSCMKNEKQAVKCVLWNIPGMVALMVLAAFAGLVIFVVYVDCDPLKAGYIEKKDQIIPYYVMDKLGHLKGLPGIFLATLFSGALSTLSSGLNSLAAVTWTDGIGLTKWHKSLSERQSIVITKVLALGYGLLAMGMAYVVSLSGARGLITLAITLSSITKAPLVAAFFISIYVPIINAKGMFSGMVSGLGVTAWLAFGAIAVGVPPPAPLPSSIEGCHDLNATSLHIINETFIDTASQMSTTHSYPHLYDMSYLMYQPLGVLTTVFVALIVSVVTGGYDLDLLDDTLVNGFCLKTSRLMKRYFFGWSIKPRLHNIELKSH</sequence>
<comment type="subcellular location">
    <subcellularLocation>
        <location evidence="1">Cell membrane</location>
        <topology evidence="1">Multi-pass membrane protein</topology>
    </subcellularLocation>
</comment>
<dbReference type="EMBL" id="CAJPEV010000012">
    <property type="protein sequence ID" value="CAG0878682.1"/>
    <property type="molecule type" value="Genomic_DNA"/>
</dbReference>
<keyword evidence="6 12" id="KW-1133">Transmembrane helix</keyword>
<feature type="transmembrane region" description="Helical" evidence="12">
    <location>
        <begin position="385"/>
        <end position="404"/>
    </location>
</feature>
<dbReference type="InterPro" id="IPR001734">
    <property type="entry name" value="Na/solute_symporter"/>
</dbReference>
<evidence type="ECO:0000256" key="4">
    <source>
        <dbReference type="ARBA" id="ARBA00022475"/>
    </source>
</evidence>
<evidence type="ECO:0000313" key="13">
    <source>
        <dbReference type="EMBL" id="CAD7240168.1"/>
    </source>
</evidence>
<evidence type="ECO:0000256" key="7">
    <source>
        <dbReference type="ARBA" id="ARBA00023053"/>
    </source>
</evidence>
<evidence type="ECO:0000256" key="10">
    <source>
        <dbReference type="ARBA" id="ARBA00023201"/>
    </source>
</evidence>
<keyword evidence="4" id="KW-1003">Cell membrane</keyword>
<dbReference type="GO" id="GO:0015293">
    <property type="term" value="F:symporter activity"/>
    <property type="evidence" value="ECO:0007669"/>
    <property type="project" value="TreeGrafter"/>
</dbReference>
<feature type="transmembrane region" description="Helical" evidence="12">
    <location>
        <begin position="125"/>
        <end position="144"/>
    </location>
</feature>
<keyword evidence="10" id="KW-0739">Sodium transport</keyword>
<evidence type="ECO:0000256" key="9">
    <source>
        <dbReference type="ARBA" id="ARBA00023136"/>
    </source>
</evidence>
<feature type="transmembrane region" description="Helical" evidence="12">
    <location>
        <begin position="215"/>
        <end position="240"/>
    </location>
</feature>
<protein>
    <recommendedName>
        <fullName evidence="15">Sodium-coupled monocarboxylate transporter 1</fullName>
    </recommendedName>
</protein>
<dbReference type="Gene3D" id="1.20.1730.10">
    <property type="entry name" value="Sodium/glucose cotransporter"/>
    <property type="match status" value="2"/>
</dbReference>
<evidence type="ECO:0000313" key="14">
    <source>
        <dbReference type="Proteomes" id="UP000677054"/>
    </source>
</evidence>
<dbReference type="PANTHER" id="PTHR42985:SF40">
    <property type="entry name" value="LD47995P-RELATED"/>
    <property type="match status" value="1"/>
</dbReference>
<dbReference type="OrthoDB" id="6132759at2759"/>
<evidence type="ECO:0000256" key="12">
    <source>
        <dbReference type="SAM" id="Phobius"/>
    </source>
</evidence>
<evidence type="ECO:0008006" key="15">
    <source>
        <dbReference type="Google" id="ProtNLM"/>
    </source>
</evidence>
<dbReference type="GO" id="GO:0006814">
    <property type="term" value="P:sodium ion transport"/>
    <property type="evidence" value="ECO:0007669"/>
    <property type="project" value="UniProtKB-KW"/>
</dbReference>
<evidence type="ECO:0000256" key="5">
    <source>
        <dbReference type="ARBA" id="ARBA00022692"/>
    </source>
</evidence>
<organism evidence="13">
    <name type="scientific">Darwinula stevensoni</name>
    <dbReference type="NCBI Taxonomy" id="69355"/>
    <lineage>
        <taxon>Eukaryota</taxon>
        <taxon>Metazoa</taxon>
        <taxon>Ecdysozoa</taxon>
        <taxon>Arthropoda</taxon>
        <taxon>Crustacea</taxon>
        <taxon>Oligostraca</taxon>
        <taxon>Ostracoda</taxon>
        <taxon>Podocopa</taxon>
        <taxon>Podocopida</taxon>
        <taxon>Darwinulocopina</taxon>
        <taxon>Darwinuloidea</taxon>
        <taxon>Darwinulidae</taxon>
        <taxon>Darwinula</taxon>
    </lineage>
</organism>
<dbReference type="Proteomes" id="UP000677054">
    <property type="component" value="Unassembled WGS sequence"/>
</dbReference>
<feature type="transmembrane region" description="Helical" evidence="12">
    <location>
        <begin position="347"/>
        <end position="373"/>
    </location>
</feature>
<feature type="transmembrane region" description="Helical" evidence="12">
    <location>
        <begin position="51"/>
        <end position="70"/>
    </location>
</feature>
<gene>
    <name evidence="13" type="ORF">DSTB1V02_LOCUS200</name>
</gene>
<feature type="transmembrane region" description="Helical" evidence="12">
    <location>
        <begin position="320"/>
        <end position="341"/>
    </location>
</feature>
<dbReference type="GO" id="GO:0005886">
    <property type="term" value="C:plasma membrane"/>
    <property type="evidence" value="ECO:0007669"/>
    <property type="project" value="UniProtKB-SubCell"/>
</dbReference>
<dbReference type="AlphaFoldDB" id="A0A7R8ZXL0"/>
<evidence type="ECO:0000256" key="11">
    <source>
        <dbReference type="RuleBase" id="RU362091"/>
    </source>
</evidence>
<name>A0A7R8ZXL0_9CRUS</name>
<evidence type="ECO:0000256" key="6">
    <source>
        <dbReference type="ARBA" id="ARBA00022989"/>
    </source>
</evidence>
<keyword evidence="9 12" id="KW-0472">Membrane</keyword>
<comment type="similarity">
    <text evidence="2 11">Belongs to the sodium:solute symporter (SSF) (TC 2.A.21) family.</text>
</comment>
<proteinExistence type="inferred from homology"/>
<keyword evidence="5 12" id="KW-0812">Transmembrane</keyword>
<evidence type="ECO:0000256" key="1">
    <source>
        <dbReference type="ARBA" id="ARBA00004651"/>
    </source>
</evidence>
<feature type="transmembrane region" description="Helical" evidence="12">
    <location>
        <begin position="12"/>
        <end position="31"/>
    </location>
</feature>
<keyword evidence="7" id="KW-0915">Sodium</keyword>
<dbReference type="PROSITE" id="PS50283">
    <property type="entry name" value="NA_SOLUT_SYMP_3"/>
    <property type="match status" value="2"/>
</dbReference>